<dbReference type="Proteomes" id="UP000886501">
    <property type="component" value="Unassembled WGS sequence"/>
</dbReference>
<proteinExistence type="predicted"/>
<protein>
    <submittedName>
        <fullName evidence="1">Uncharacterized protein</fullName>
    </submittedName>
</protein>
<comment type="caution">
    <text evidence="1">The sequence shown here is derived from an EMBL/GenBank/DDBJ whole genome shotgun (WGS) entry which is preliminary data.</text>
</comment>
<reference evidence="1" key="1">
    <citation type="submission" date="2019-10" db="EMBL/GenBank/DDBJ databases">
        <authorList>
            <consortium name="DOE Joint Genome Institute"/>
            <person name="Kuo A."/>
            <person name="Miyauchi S."/>
            <person name="Kiss E."/>
            <person name="Drula E."/>
            <person name="Kohler A."/>
            <person name="Sanchez-Garcia M."/>
            <person name="Andreopoulos B."/>
            <person name="Barry K.W."/>
            <person name="Bonito G."/>
            <person name="Buee M."/>
            <person name="Carver A."/>
            <person name="Chen C."/>
            <person name="Cichocki N."/>
            <person name="Clum A."/>
            <person name="Culley D."/>
            <person name="Crous P.W."/>
            <person name="Fauchery L."/>
            <person name="Girlanda M."/>
            <person name="Hayes R."/>
            <person name="Keri Z."/>
            <person name="Labutti K."/>
            <person name="Lipzen A."/>
            <person name="Lombard V."/>
            <person name="Magnuson J."/>
            <person name="Maillard F."/>
            <person name="Morin E."/>
            <person name="Murat C."/>
            <person name="Nolan M."/>
            <person name="Ohm R."/>
            <person name="Pangilinan J."/>
            <person name="Pereira M."/>
            <person name="Perotto S."/>
            <person name="Peter M."/>
            <person name="Riley R."/>
            <person name="Sitrit Y."/>
            <person name="Stielow B."/>
            <person name="Szollosi G."/>
            <person name="Zifcakova L."/>
            <person name="Stursova M."/>
            <person name="Spatafora J.W."/>
            <person name="Tedersoo L."/>
            <person name="Vaario L.-M."/>
            <person name="Yamada A."/>
            <person name="Yan M."/>
            <person name="Wang P."/>
            <person name="Xu J."/>
            <person name="Bruns T."/>
            <person name="Baldrian P."/>
            <person name="Vilgalys R."/>
            <person name="Henrissat B."/>
            <person name="Grigoriev I.V."/>
            <person name="Hibbett D."/>
            <person name="Nagy L.G."/>
            <person name="Martin F.M."/>
        </authorList>
    </citation>
    <scope>NUCLEOTIDE SEQUENCE</scope>
    <source>
        <strain evidence="1">P2</strain>
    </source>
</reference>
<name>A0ACB6Z9B4_THEGA</name>
<dbReference type="EMBL" id="MU118072">
    <property type="protein sequence ID" value="KAF9645948.1"/>
    <property type="molecule type" value="Genomic_DNA"/>
</dbReference>
<accession>A0ACB6Z9B4</accession>
<evidence type="ECO:0000313" key="2">
    <source>
        <dbReference type="Proteomes" id="UP000886501"/>
    </source>
</evidence>
<organism evidence="1 2">
    <name type="scientific">Thelephora ganbajun</name>
    <name type="common">Ganba fungus</name>
    <dbReference type="NCBI Taxonomy" id="370292"/>
    <lineage>
        <taxon>Eukaryota</taxon>
        <taxon>Fungi</taxon>
        <taxon>Dikarya</taxon>
        <taxon>Basidiomycota</taxon>
        <taxon>Agaricomycotina</taxon>
        <taxon>Agaricomycetes</taxon>
        <taxon>Thelephorales</taxon>
        <taxon>Thelephoraceae</taxon>
        <taxon>Thelephora</taxon>
    </lineage>
</organism>
<sequence length="85" mass="9589">MESMDGGRDSPESLHQPKDRCLTHVEFASVVSEYTKALASDLQGVFSYFDLVTISLPFRMLCDHPLTVNQPFLSYIPVSCSYKLQ</sequence>
<keyword evidence="2" id="KW-1185">Reference proteome</keyword>
<reference evidence="1" key="2">
    <citation type="journal article" date="2020" name="Nat. Commun.">
        <title>Large-scale genome sequencing of mycorrhizal fungi provides insights into the early evolution of symbiotic traits.</title>
        <authorList>
            <person name="Miyauchi S."/>
            <person name="Kiss E."/>
            <person name="Kuo A."/>
            <person name="Drula E."/>
            <person name="Kohler A."/>
            <person name="Sanchez-Garcia M."/>
            <person name="Morin E."/>
            <person name="Andreopoulos B."/>
            <person name="Barry K.W."/>
            <person name="Bonito G."/>
            <person name="Buee M."/>
            <person name="Carver A."/>
            <person name="Chen C."/>
            <person name="Cichocki N."/>
            <person name="Clum A."/>
            <person name="Culley D."/>
            <person name="Crous P.W."/>
            <person name="Fauchery L."/>
            <person name="Girlanda M."/>
            <person name="Hayes R.D."/>
            <person name="Keri Z."/>
            <person name="LaButti K."/>
            <person name="Lipzen A."/>
            <person name="Lombard V."/>
            <person name="Magnuson J."/>
            <person name="Maillard F."/>
            <person name="Murat C."/>
            <person name="Nolan M."/>
            <person name="Ohm R.A."/>
            <person name="Pangilinan J."/>
            <person name="Pereira M.F."/>
            <person name="Perotto S."/>
            <person name="Peter M."/>
            <person name="Pfister S."/>
            <person name="Riley R."/>
            <person name="Sitrit Y."/>
            <person name="Stielow J.B."/>
            <person name="Szollosi G."/>
            <person name="Zifcakova L."/>
            <person name="Stursova M."/>
            <person name="Spatafora J.W."/>
            <person name="Tedersoo L."/>
            <person name="Vaario L.M."/>
            <person name="Yamada A."/>
            <person name="Yan M."/>
            <person name="Wang P."/>
            <person name="Xu J."/>
            <person name="Bruns T."/>
            <person name="Baldrian P."/>
            <person name="Vilgalys R."/>
            <person name="Dunand C."/>
            <person name="Henrissat B."/>
            <person name="Grigoriev I.V."/>
            <person name="Hibbett D."/>
            <person name="Nagy L.G."/>
            <person name="Martin F.M."/>
        </authorList>
    </citation>
    <scope>NUCLEOTIDE SEQUENCE</scope>
    <source>
        <strain evidence="1">P2</strain>
    </source>
</reference>
<gene>
    <name evidence="1" type="ORF">BDM02DRAFT_3119422</name>
</gene>
<evidence type="ECO:0000313" key="1">
    <source>
        <dbReference type="EMBL" id="KAF9645948.1"/>
    </source>
</evidence>